<accession>A0ABU4N3P2</accession>
<comment type="caution">
    <text evidence="1">The sequence shown here is derived from an EMBL/GenBank/DDBJ whole genome shotgun (WGS) entry which is preliminary data.</text>
</comment>
<dbReference type="EMBL" id="JARAWJ010000082">
    <property type="protein sequence ID" value="MDX3044410.1"/>
    <property type="molecule type" value="Genomic_DNA"/>
</dbReference>
<evidence type="ECO:0000313" key="2">
    <source>
        <dbReference type="Proteomes" id="UP001282474"/>
    </source>
</evidence>
<reference evidence="1 2" key="1">
    <citation type="journal article" date="2023" name="Microb. Genom.">
        <title>Mesoterricola silvestris gen. nov., sp. nov., Mesoterricola sediminis sp. nov., Geothrix oryzae sp. nov., Geothrix edaphica sp. nov., Geothrix rubra sp. nov., and Geothrix limicola sp. nov., six novel members of Acidobacteriota isolated from soils.</title>
        <authorList>
            <person name="Weisberg A.J."/>
            <person name="Pearce E."/>
            <person name="Kramer C.G."/>
            <person name="Chang J.H."/>
            <person name="Clarke C.R."/>
        </authorList>
    </citation>
    <scope>NUCLEOTIDE SEQUENCE [LARGE SCALE GENOMIC DNA]</scope>
    <source>
        <strain evidence="1 2">NE20-4-1</strain>
    </source>
</reference>
<organism evidence="1 2">
    <name type="scientific">Streptomyces caniscabiei</name>
    <dbReference type="NCBI Taxonomy" id="2746961"/>
    <lineage>
        <taxon>Bacteria</taxon>
        <taxon>Bacillati</taxon>
        <taxon>Actinomycetota</taxon>
        <taxon>Actinomycetes</taxon>
        <taxon>Kitasatosporales</taxon>
        <taxon>Streptomycetaceae</taxon>
        <taxon>Streptomyces</taxon>
    </lineage>
</organism>
<dbReference type="Pfam" id="PF16155">
    <property type="entry name" value="PnbB"/>
    <property type="match status" value="1"/>
</dbReference>
<keyword evidence="2" id="KW-1185">Reference proteome</keyword>
<evidence type="ECO:0000313" key="1">
    <source>
        <dbReference type="EMBL" id="MDX3044410.1"/>
    </source>
</evidence>
<dbReference type="Proteomes" id="UP001282474">
    <property type="component" value="Unassembled WGS sequence"/>
</dbReference>
<dbReference type="RefSeq" id="WP_196789828.1">
    <property type="nucleotide sequence ID" value="NZ_JABXWF010000017.1"/>
</dbReference>
<name>A0ABU4N3P2_9ACTN</name>
<dbReference type="InterPro" id="IPR032345">
    <property type="entry name" value="PnbB"/>
</dbReference>
<protein>
    <submittedName>
        <fullName evidence="1">DUF4863 family protein</fullName>
    </submittedName>
</protein>
<sequence>MNSVERYQGQYHAHPYGELNLVVPVDPGATLVGPSGRQGPGWTASAPGSHHYPEVRGGALIALFYLSAGRILYDIARRDREIARNS</sequence>
<gene>
    <name evidence="1" type="ORF">PV383_45725</name>
</gene>
<proteinExistence type="predicted"/>